<evidence type="ECO:0000313" key="11">
    <source>
        <dbReference type="EMBL" id="KAF2395658.1"/>
    </source>
</evidence>
<dbReference type="InterPro" id="IPR001461">
    <property type="entry name" value="Aspartic_peptidase_A1"/>
</dbReference>
<keyword evidence="3 9" id="KW-0732">Signal</keyword>
<evidence type="ECO:0000313" key="12">
    <source>
        <dbReference type="Proteomes" id="UP000799640"/>
    </source>
</evidence>
<keyword evidence="7" id="KW-1015">Disulfide bond</keyword>
<feature type="signal peptide" evidence="9">
    <location>
        <begin position="1"/>
        <end position="21"/>
    </location>
</feature>
<dbReference type="CDD" id="cd05474">
    <property type="entry name" value="SAP_like"/>
    <property type="match status" value="1"/>
</dbReference>
<name>A0A6G1HHX0_9PEZI</name>
<evidence type="ECO:0000256" key="4">
    <source>
        <dbReference type="ARBA" id="ARBA00022750"/>
    </source>
</evidence>
<dbReference type="InterPro" id="IPR033876">
    <property type="entry name" value="SAP-like"/>
</dbReference>
<keyword evidence="12" id="KW-1185">Reference proteome</keyword>
<dbReference type="PROSITE" id="PS51767">
    <property type="entry name" value="PEPTIDASE_A1"/>
    <property type="match status" value="1"/>
</dbReference>
<dbReference type="PANTHER" id="PTHR47966">
    <property type="entry name" value="BETA-SITE APP-CLEAVING ENZYME, ISOFORM A-RELATED"/>
    <property type="match status" value="1"/>
</dbReference>
<dbReference type="Pfam" id="PF00026">
    <property type="entry name" value="Asp"/>
    <property type="match status" value="1"/>
</dbReference>
<feature type="domain" description="Peptidase A1" evidence="10">
    <location>
        <begin position="64"/>
        <end position="406"/>
    </location>
</feature>
<protein>
    <submittedName>
        <fullName evidence="11">Acid protease</fullName>
    </submittedName>
</protein>
<feature type="active site" evidence="6">
    <location>
        <position position="82"/>
    </location>
</feature>
<feature type="disulfide bond" evidence="7">
    <location>
        <begin position="322"/>
        <end position="370"/>
    </location>
</feature>
<evidence type="ECO:0000259" key="10">
    <source>
        <dbReference type="PROSITE" id="PS51767"/>
    </source>
</evidence>
<evidence type="ECO:0000256" key="1">
    <source>
        <dbReference type="ARBA" id="ARBA00007447"/>
    </source>
</evidence>
<keyword evidence="4 8" id="KW-0064">Aspartyl protease</keyword>
<accession>A0A6G1HHX0</accession>
<gene>
    <name evidence="11" type="ORF">EJ06DRAFT_540312</name>
</gene>
<reference evidence="11" key="1">
    <citation type="journal article" date="2020" name="Stud. Mycol.">
        <title>101 Dothideomycetes genomes: a test case for predicting lifestyles and emergence of pathogens.</title>
        <authorList>
            <person name="Haridas S."/>
            <person name="Albert R."/>
            <person name="Binder M."/>
            <person name="Bloem J."/>
            <person name="Labutti K."/>
            <person name="Salamov A."/>
            <person name="Andreopoulos B."/>
            <person name="Baker S."/>
            <person name="Barry K."/>
            <person name="Bills G."/>
            <person name="Bluhm B."/>
            <person name="Cannon C."/>
            <person name="Castanera R."/>
            <person name="Culley D."/>
            <person name="Daum C."/>
            <person name="Ezra D."/>
            <person name="Gonzalez J."/>
            <person name="Henrissat B."/>
            <person name="Kuo A."/>
            <person name="Liang C."/>
            <person name="Lipzen A."/>
            <person name="Lutzoni F."/>
            <person name="Magnuson J."/>
            <person name="Mondo S."/>
            <person name="Nolan M."/>
            <person name="Ohm R."/>
            <person name="Pangilinan J."/>
            <person name="Park H.-J."/>
            <person name="Ramirez L."/>
            <person name="Alfaro M."/>
            <person name="Sun H."/>
            <person name="Tritt A."/>
            <person name="Yoshinaga Y."/>
            <person name="Zwiers L.-H."/>
            <person name="Turgeon B."/>
            <person name="Goodwin S."/>
            <person name="Spatafora J."/>
            <person name="Crous P."/>
            <person name="Grigoriev I."/>
        </authorList>
    </citation>
    <scope>NUCLEOTIDE SEQUENCE</scope>
    <source>
        <strain evidence="11">CBS 262.69</strain>
    </source>
</reference>
<evidence type="ECO:0000256" key="5">
    <source>
        <dbReference type="ARBA" id="ARBA00022801"/>
    </source>
</evidence>
<feature type="active site" evidence="6">
    <location>
        <position position="288"/>
    </location>
</feature>
<evidence type="ECO:0000256" key="2">
    <source>
        <dbReference type="ARBA" id="ARBA00022670"/>
    </source>
</evidence>
<keyword evidence="5 8" id="KW-0378">Hydrolase</keyword>
<evidence type="ECO:0000256" key="3">
    <source>
        <dbReference type="ARBA" id="ARBA00022729"/>
    </source>
</evidence>
<dbReference type="PROSITE" id="PS00141">
    <property type="entry name" value="ASP_PROTEASE"/>
    <property type="match status" value="1"/>
</dbReference>
<dbReference type="InterPro" id="IPR021109">
    <property type="entry name" value="Peptidase_aspartic_dom_sf"/>
</dbReference>
<evidence type="ECO:0000256" key="6">
    <source>
        <dbReference type="PIRSR" id="PIRSR601461-1"/>
    </source>
</evidence>
<evidence type="ECO:0000256" key="8">
    <source>
        <dbReference type="RuleBase" id="RU000454"/>
    </source>
</evidence>
<dbReference type="EMBL" id="ML996712">
    <property type="protein sequence ID" value="KAF2395658.1"/>
    <property type="molecule type" value="Genomic_DNA"/>
</dbReference>
<dbReference type="Proteomes" id="UP000799640">
    <property type="component" value="Unassembled WGS sequence"/>
</dbReference>
<keyword evidence="2 8" id="KW-0645">Protease</keyword>
<feature type="chain" id="PRO_5026124507" evidence="9">
    <location>
        <begin position="22"/>
        <end position="450"/>
    </location>
</feature>
<evidence type="ECO:0000256" key="9">
    <source>
        <dbReference type="SAM" id="SignalP"/>
    </source>
</evidence>
<dbReference type="GO" id="GO:0004190">
    <property type="term" value="F:aspartic-type endopeptidase activity"/>
    <property type="evidence" value="ECO:0007669"/>
    <property type="project" value="UniProtKB-KW"/>
</dbReference>
<dbReference type="AlphaFoldDB" id="A0A6G1HHX0"/>
<dbReference type="InterPro" id="IPR033121">
    <property type="entry name" value="PEPTIDASE_A1"/>
</dbReference>
<dbReference type="PANTHER" id="PTHR47966:SF65">
    <property type="entry name" value="ASPARTIC-TYPE ENDOPEPTIDASE"/>
    <property type="match status" value="1"/>
</dbReference>
<dbReference type="InterPro" id="IPR001969">
    <property type="entry name" value="Aspartic_peptidase_AS"/>
</dbReference>
<dbReference type="Gene3D" id="2.40.70.10">
    <property type="entry name" value="Acid Proteases"/>
    <property type="match status" value="2"/>
</dbReference>
<dbReference type="SUPFAM" id="SSF50630">
    <property type="entry name" value="Acid proteases"/>
    <property type="match status" value="1"/>
</dbReference>
<evidence type="ECO:0000256" key="7">
    <source>
        <dbReference type="PIRSR" id="PIRSR601461-2"/>
    </source>
</evidence>
<dbReference type="OrthoDB" id="771136at2759"/>
<sequence>MLLGGLVYATAGLSFSALTAAASTPKVLSLSFSRRETFTPHPRLNRRGASVTATLYNAQSNLLYLVNATVGTPPQSFSLQLDTGSSDIWLPWVEAQACRGRNGINRCGNGAFDDTQSSTFVEQIPDLFEISYVDQTQIVGDYIADVFSIGDVSVVNMTMGLAKQTSEPETSGEFQGIVGVGFDQGESIYSQVGRTYPNLISKLKSQKYINTRAYSLWLNDLESTTGSILFGGIDTAKYTGDLTILPIQPDAISKSITSFTVVLDNIAVIGGAKKAQYAKALDIPVILDSGTTLTYLPNDIAMDIISGVGAVNNSRYGVVVPCDLAASPATFNFQFGNSDGPTIVATIGQFVLPFPSKISPPRFRSGKTACRWGILPAQGAPNLFGDTFLRSAYVVYNIDGGTVGIAQTKFNVSSSSVKEITDSGKIPGATKTASGEAKQTHTGAVASAVV</sequence>
<dbReference type="GO" id="GO:0006508">
    <property type="term" value="P:proteolysis"/>
    <property type="evidence" value="ECO:0007669"/>
    <property type="project" value="UniProtKB-KW"/>
</dbReference>
<dbReference type="PRINTS" id="PR00792">
    <property type="entry name" value="PEPSIN"/>
</dbReference>
<organism evidence="11 12">
    <name type="scientific">Trichodelitschia bisporula</name>
    <dbReference type="NCBI Taxonomy" id="703511"/>
    <lineage>
        <taxon>Eukaryota</taxon>
        <taxon>Fungi</taxon>
        <taxon>Dikarya</taxon>
        <taxon>Ascomycota</taxon>
        <taxon>Pezizomycotina</taxon>
        <taxon>Dothideomycetes</taxon>
        <taxon>Dothideomycetes incertae sedis</taxon>
        <taxon>Phaeotrichales</taxon>
        <taxon>Phaeotrichaceae</taxon>
        <taxon>Trichodelitschia</taxon>
    </lineage>
</organism>
<comment type="similarity">
    <text evidence="1 8">Belongs to the peptidase A1 family.</text>
</comment>
<proteinExistence type="inferred from homology"/>